<dbReference type="GO" id="GO:0006465">
    <property type="term" value="P:signal peptide processing"/>
    <property type="evidence" value="ECO:0007669"/>
    <property type="project" value="TreeGrafter"/>
</dbReference>
<feature type="domain" description="Prepilin type IV endopeptidase peptidase" evidence="3">
    <location>
        <begin position="8"/>
        <end position="112"/>
    </location>
</feature>
<dbReference type="AlphaFoldDB" id="A0A2R5FCF2"/>
<dbReference type="InterPro" id="IPR000045">
    <property type="entry name" value="Prepilin_IV_endopep_pep"/>
</dbReference>
<dbReference type="GO" id="GO:0004190">
    <property type="term" value="F:aspartic-type endopeptidase activity"/>
    <property type="evidence" value="ECO:0007669"/>
    <property type="project" value="UniProtKB-EC"/>
</dbReference>
<keyword evidence="5" id="KW-1185">Reference proteome</keyword>
<keyword evidence="4" id="KW-0378">Hydrolase</keyword>
<dbReference type="Proteomes" id="UP000245081">
    <property type="component" value="Unassembled WGS sequence"/>
</dbReference>
<dbReference type="RefSeq" id="WP_109017035.1">
    <property type="nucleotide sequence ID" value="NZ_BDOQ01000022.1"/>
</dbReference>
<evidence type="ECO:0000259" key="3">
    <source>
        <dbReference type="Pfam" id="PF01478"/>
    </source>
</evidence>
<feature type="transmembrane region" description="Helical" evidence="2">
    <location>
        <begin position="130"/>
        <end position="148"/>
    </location>
</feature>
<evidence type="ECO:0000313" key="5">
    <source>
        <dbReference type="Proteomes" id="UP000245081"/>
    </source>
</evidence>
<dbReference type="GO" id="GO:0005886">
    <property type="term" value="C:plasma membrane"/>
    <property type="evidence" value="ECO:0007669"/>
    <property type="project" value="TreeGrafter"/>
</dbReference>
<dbReference type="EMBL" id="BDOQ01000022">
    <property type="protein sequence ID" value="GBG15887.1"/>
    <property type="molecule type" value="Genomic_DNA"/>
</dbReference>
<keyword evidence="2" id="KW-0472">Membrane</keyword>
<dbReference type="InterPro" id="IPR050882">
    <property type="entry name" value="Prepilin_peptidase/N-MTase"/>
</dbReference>
<dbReference type="OrthoDB" id="8537553at2"/>
<feature type="transmembrane region" description="Helical" evidence="2">
    <location>
        <begin position="85"/>
        <end position="110"/>
    </location>
</feature>
<keyword evidence="2" id="KW-1133">Transmembrane helix</keyword>
<dbReference type="Gene3D" id="1.20.120.1220">
    <property type="match status" value="1"/>
</dbReference>
<name>A0A2R5FCF2_9PROT</name>
<organism evidence="4 5">
    <name type="scientific">Novimethylophilus kurashikiensis</name>
    <dbReference type="NCBI Taxonomy" id="1825523"/>
    <lineage>
        <taxon>Bacteria</taxon>
        <taxon>Pseudomonadati</taxon>
        <taxon>Pseudomonadota</taxon>
        <taxon>Betaproteobacteria</taxon>
        <taxon>Nitrosomonadales</taxon>
        <taxon>Methylophilaceae</taxon>
        <taxon>Novimethylophilus</taxon>
    </lineage>
</organism>
<dbReference type="Pfam" id="PF01478">
    <property type="entry name" value="Peptidase_A24"/>
    <property type="match status" value="1"/>
</dbReference>
<gene>
    <name evidence="4" type="primary">cpaA</name>
    <name evidence="4" type="ORF">NMK_3505</name>
</gene>
<evidence type="ECO:0000256" key="1">
    <source>
        <dbReference type="ARBA" id="ARBA00005801"/>
    </source>
</evidence>
<reference evidence="4 5" key="1">
    <citation type="journal article" date="2018" name="Environ. Microbiol.">
        <title>Isolation and genomic characterization of Novimethylophilus kurashikiensis gen. nov. sp. nov., a new lanthanide-dependent methylotrophic species of Methylophilaceae.</title>
        <authorList>
            <person name="Lv H."/>
            <person name="Sahin N."/>
            <person name="Tani A."/>
        </authorList>
    </citation>
    <scope>NUCLEOTIDE SEQUENCE [LARGE SCALE GENOMIC DNA]</scope>
    <source>
        <strain evidence="4 5">La2-4</strain>
    </source>
</reference>
<dbReference type="PANTHER" id="PTHR30487">
    <property type="entry name" value="TYPE 4 PREPILIN-LIKE PROTEINS LEADER PEPTIDE-PROCESSING ENZYME"/>
    <property type="match status" value="1"/>
</dbReference>
<dbReference type="EC" id="3.4.23.43" evidence="4"/>
<proteinExistence type="inferred from homology"/>
<comment type="caution">
    <text evidence="4">The sequence shown here is derived from an EMBL/GenBank/DDBJ whole genome shotgun (WGS) entry which is preliminary data.</text>
</comment>
<protein>
    <submittedName>
        <fullName evidence="4">Prepilin peptidase CpaA</fullName>
        <ecNumber evidence="4">3.4.23.43</ecNumber>
    </submittedName>
</protein>
<sequence length="149" mass="15499">MRIAQGLVAAWGLTVLVGDLATRRIPNWLSAGAAALALGYCLVTGNTVLGAPWLSAILGVLLALVLTVPGYCLRQLGAGDVKAMIAIGLIGGWQVSLASFVVAGLLAGFYVLALQWWKRYGGEMLPAKRFIPFGAMLAVGLLVAMEATS</sequence>
<feature type="transmembrane region" description="Helical" evidence="2">
    <location>
        <begin position="51"/>
        <end position="73"/>
    </location>
</feature>
<evidence type="ECO:0000256" key="2">
    <source>
        <dbReference type="SAM" id="Phobius"/>
    </source>
</evidence>
<keyword evidence="2" id="KW-0812">Transmembrane</keyword>
<dbReference type="PANTHER" id="PTHR30487:SF0">
    <property type="entry name" value="PREPILIN LEADER PEPTIDASE_N-METHYLTRANSFERASE-RELATED"/>
    <property type="match status" value="1"/>
</dbReference>
<comment type="similarity">
    <text evidence="1">Belongs to the peptidase A24 family.</text>
</comment>
<evidence type="ECO:0000313" key="4">
    <source>
        <dbReference type="EMBL" id="GBG15887.1"/>
    </source>
</evidence>
<accession>A0A2R5FCF2</accession>